<dbReference type="GO" id="GO:0004030">
    <property type="term" value="F:aldehyde dehydrogenase [NAD(P)+] activity"/>
    <property type="evidence" value="ECO:0007669"/>
    <property type="project" value="UniProtKB-ARBA"/>
</dbReference>
<protein>
    <submittedName>
        <fullName evidence="3">Aldehyde/histidinol dehydrogenase</fullName>
    </submittedName>
</protein>
<dbReference type="AlphaFoldDB" id="A0A1Y2G446"/>
<comment type="similarity">
    <text evidence="1">Belongs to the aldehyde dehydrogenase family.</text>
</comment>
<evidence type="ECO:0000259" key="2">
    <source>
        <dbReference type="Pfam" id="PF00171"/>
    </source>
</evidence>
<comment type="caution">
    <text evidence="3">The sequence shown here is derived from an EMBL/GenBank/DDBJ whole genome shotgun (WGS) entry which is preliminary data.</text>
</comment>
<dbReference type="InParanoid" id="A0A1Y2G446"/>
<dbReference type="Pfam" id="PF00171">
    <property type="entry name" value="Aldedh"/>
    <property type="match status" value="1"/>
</dbReference>
<dbReference type="OrthoDB" id="310895at2759"/>
<dbReference type="Gene3D" id="3.40.309.10">
    <property type="entry name" value="Aldehyde Dehydrogenase, Chain A, domain 2"/>
    <property type="match status" value="1"/>
</dbReference>
<evidence type="ECO:0000313" key="3">
    <source>
        <dbReference type="EMBL" id="ORY92713.1"/>
    </source>
</evidence>
<dbReference type="FunFam" id="3.40.605.10:FF:000026">
    <property type="entry name" value="Aldehyde dehydrogenase, putative"/>
    <property type="match status" value="1"/>
</dbReference>
<evidence type="ECO:0000313" key="4">
    <source>
        <dbReference type="Proteomes" id="UP000193467"/>
    </source>
</evidence>
<dbReference type="InterPro" id="IPR016161">
    <property type="entry name" value="Ald_DH/histidinol_DH"/>
</dbReference>
<dbReference type="Proteomes" id="UP000193467">
    <property type="component" value="Unassembled WGS sequence"/>
</dbReference>
<dbReference type="STRING" id="106004.A0A1Y2G446"/>
<dbReference type="PANTHER" id="PTHR11699">
    <property type="entry name" value="ALDEHYDE DEHYDROGENASE-RELATED"/>
    <property type="match status" value="1"/>
</dbReference>
<accession>A0A1Y2G446</accession>
<dbReference type="InterPro" id="IPR015590">
    <property type="entry name" value="Aldehyde_DH_dom"/>
</dbReference>
<evidence type="ECO:0000256" key="1">
    <source>
        <dbReference type="ARBA" id="ARBA00009986"/>
    </source>
</evidence>
<organism evidence="3 4">
    <name type="scientific">Leucosporidium creatinivorum</name>
    <dbReference type="NCBI Taxonomy" id="106004"/>
    <lineage>
        <taxon>Eukaryota</taxon>
        <taxon>Fungi</taxon>
        <taxon>Dikarya</taxon>
        <taxon>Basidiomycota</taxon>
        <taxon>Pucciniomycotina</taxon>
        <taxon>Microbotryomycetes</taxon>
        <taxon>Leucosporidiales</taxon>
        <taxon>Leucosporidium</taxon>
    </lineage>
</organism>
<sequence length="92" mass="9956">MTRSEMSNRASLGAKVNFGEIAQANDTMYGLAAAVFSRDVSRALNTAKQLKAGTPFGGYKQSGIGRELGEYALANYTRVKVVHINLEQPHPL</sequence>
<proteinExistence type="inferred from homology"/>
<dbReference type="SUPFAM" id="SSF53720">
    <property type="entry name" value="ALDH-like"/>
    <property type="match status" value="1"/>
</dbReference>
<feature type="domain" description="Aldehyde dehydrogenase" evidence="2">
    <location>
        <begin position="21"/>
        <end position="82"/>
    </location>
</feature>
<reference evidence="3 4" key="1">
    <citation type="submission" date="2016-07" db="EMBL/GenBank/DDBJ databases">
        <title>Pervasive Adenine N6-methylation of Active Genes in Fungi.</title>
        <authorList>
            <consortium name="DOE Joint Genome Institute"/>
            <person name="Mondo S.J."/>
            <person name="Dannebaum R.O."/>
            <person name="Kuo R.C."/>
            <person name="Labutti K."/>
            <person name="Haridas S."/>
            <person name="Kuo A."/>
            <person name="Salamov A."/>
            <person name="Ahrendt S.R."/>
            <person name="Lipzen A."/>
            <person name="Sullivan W."/>
            <person name="Andreopoulos W.B."/>
            <person name="Clum A."/>
            <person name="Lindquist E."/>
            <person name="Daum C."/>
            <person name="Ramamoorthy G.K."/>
            <person name="Gryganskyi A."/>
            <person name="Culley D."/>
            <person name="Magnuson J.K."/>
            <person name="James T.Y."/>
            <person name="O'Malley M.A."/>
            <person name="Stajich J.E."/>
            <person name="Spatafora J.W."/>
            <person name="Visel A."/>
            <person name="Grigoriev I.V."/>
        </authorList>
    </citation>
    <scope>NUCLEOTIDE SEQUENCE [LARGE SCALE GENOMIC DNA]</scope>
    <source>
        <strain evidence="3 4">62-1032</strain>
    </source>
</reference>
<name>A0A1Y2G446_9BASI</name>
<gene>
    <name evidence="3" type="ORF">BCR35DRAFT_327814</name>
</gene>
<keyword evidence="4" id="KW-1185">Reference proteome</keyword>
<dbReference type="EMBL" id="MCGR01000001">
    <property type="protein sequence ID" value="ORY92713.1"/>
    <property type="molecule type" value="Genomic_DNA"/>
</dbReference>
<dbReference type="InterPro" id="IPR016163">
    <property type="entry name" value="Ald_DH_C"/>
</dbReference>